<dbReference type="PANTHER" id="PTHR47221:SF5">
    <property type="entry name" value="FIBRINOGEN C-TERMINAL DOMAIN-CONTAINING PROTEIN"/>
    <property type="match status" value="1"/>
</dbReference>
<dbReference type="SMART" id="SM00186">
    <property type="entry name" value="FBG"/>
    <property type="match status" value="1"/>
</dbReference>
<keyword evidence="5" id="KW-0472">Membrane</keyword>
<evidence type="ECO:0000313" key="7">
    <source>
        <dbReference type="Proteomes" id="UP000694865"/>
    </source>
</evidence>
<dbReference type="NCBIfam" id="NF040941">
    <property type="entry name" value="GGGWT_bact"/>
    <property type="match status" value="1"/>
</dbReference>
<keyword evidence="3" id="KW-1015">Disulfide bond</keyword>
<evidence type="ECO:0000256" key="4">
    <source>
        <dbReference type="ARBA" id="ARBA00023180"/>
    </source>
</evidence>
<dbReference type="PROSITE" id="PS00514">
    <property type="entry name" value="FIBRINOGEN_C_1"/>
    <property type="match status" value="1"/>
</dbReference>
<dbReference type="Proteomes" id="UP000694865">
    <property type="component" value="Unplaced"/>
</dbReference>
<dbReference type="InterPro" id="IPR036056">
    <property type="entry name" value="Fibrinogen-like_C"/>
</dbReference>
<dbReference type="InterPro" id="IPR037579">
    <property type="entry name" value="FIB_ANG-like"/>
</dbReference>
<dbReference type="PANTHER" id="PTHR47221">
    <property type="entry name" value="FIBRINOGEN ALPHA CHAIN"/>
    <property type="match status" value="1"/>
</dbReference>
<dbReference type="SUPFAM" id="SSF56496">
    <property type="entry name" value="Fibrinogen C-terminal domain-like"/>
    <property type="match status" value="1"/>
</dbReference>
<sequence>MLLKVKIFFIGVVFIVVFIVAVVVGYRLATEVGNQTSTQRNVTTTGEIQATTEPTYHMQDCDSVQHLVGGNSGVYQIQPIGVLQPFDVYCEMTESGAWTVIQRRQSGYVGFYRNWDEYKAGFGNIDGEYWIGNDNIILTNQSSYKLRIDLEKFDGDTAYAEYDAFSVEDENSNYILHLGNCSGTAGDAMRWNDNTEADGQPFTTYDRDNDNAVHPIAGASSNCAQEYHGAWWFNSCSSAHLNGIYYPNEDYEIDSIMWKTWNNFVALKSSTMKIQDTA</sequence>
<dbReference type="InterPro" id="IPR020837">
    <property type="entry name" value="Fibrinogen_CS"/>
</dbReference>
<evidence type="ECO:0000259" key="6">
    <source>
        <dbReference type="PROSITE" id="PS51406"/>
    </source>
</evidence>
<evidence type="ECO:0000256" key="2">
    <source>
        <dbReference type="ARBA" id="ARBA00022525"/>
    </source>
</evidence>
<keyword evidence="5" id="KW-0812">Transmembrane</keyword>
<accession>A0ABM0GIN6</accession>
<organism evidence="7 8">
    <name type="scientific">Saccoglossus kowalevskii</name>
    <name type="common">Acorn worm</name>
    <dbReference type="NCBI Taxonomy" id="10224"/>
    <lineage>
        <taxon>Eukaryota</taxon>
        <taxon>Metazoa</taxon>
        <taxon>Hemichordata</taxon>
        <taxon>Enteropneusta</taxon>
        <taxon>Harrimaniidae</taxon>
        <taxon>Saccoglossus</taxon>
    </lineage>
</organism>
<protein>
    <submittedName>
        <fullName evidence="8">Fibrinogen-like protein 1-like</fullName>
    </submittedName>
</protein>
<dbReference type="RefSeq" id="XP_002730691.1">
    <property type="nucleotide sequence ID" value="XM_002730645.1"/>
</dbReference>
<dbReference type="PROSITE" id="PS51406">
    <property type="entry name" value="FIBRINOGEN_C_2"/>
    <property type="match status" value="1"/>
</dbReference>
<evidence type="ECO:0000256" key="1">
    <source>
        <dbReference type="ARBA" id="ARBA00004613"/>
    </source>
</evidence>
<proteinExistence type="predicted"/>
<evidence type="ECO:0000256" key="3">
    <source>
        <dbReference type="ARBA" id="ARBA00023157"/>
    </source>
</evidence>
<evidence type="ECO:0000313" key="8">
    <source>
        <dbReference type="RefSeq" id="XP_002730691.1"/>
    </source>
</evidence>
<dbReference type="Pfam" id="PF00147">
    <property type="entry name" value="Fibrinogen_C"/>
    <property type="match status" value="1"/>
</dbReference>
<feature type="transmembrane region" description="Helical" evidence="5">
    <location>
        <begin position="7"/>
        <end position="29"/>
    </location>
</feature>
<comment type="subcellular location">
    <subcellularLocation>
        <location evidence="1">Secreted</location>
    </subcellularLocation>
</comment>
<name>A0ABM0GIN6_SACKO</name>
<keyword evidence="7" id="KW-1185">Reference proteome</keyword>
<keyword evidence="2" id="KW-0964">Secreted</keyword>
<dbReference type="GeneID" id="100369748"/>
<feature type="domain" description="Fibrinogen C-terminal" evidence="6">
    <location>
        <begin position="52"/>
        <end position="278"/>
    </location>
</feature>
<dbReference type="InterPro" id="IPR002181">
    <property type="entry name" value="Fibrinogen_a/b/g_C_dom"/>
</dbReference>
<keyword evidence="5" id="KW-1133">Transmembrane helix</keyword>
<evidence type="ECO:0000256" key="5">
    <source>
        <dbReference type="SAM" id="Phobius"/>
    </source>
</evidence>
<dbReference type="InterPro" id="IPR014716">
    <property type="entry name" value="Fibrinogen_a/b/g_C_1"/>
</dbReference>
<gene>
    <name evidence="8" type="primary">LOC100369748</name>
</gene>
<reference evidence="8" key="1">
    <citation type="submission" date="2025-08" db="UniProtKB">
        <authorList>
            <consortium name="RefSeq"/>
        </authorList>
    </citation>
    <scope>IDENTIFICATION</scope>
    <source>
        <tissue evidence="8">Testes</tissue>
    </source>
</reference>
<dbReference type="CDD" id="cd00087">
    <property type="entry name" value="FReD"/>
    <property type="match status" value="1"/>
</dbReference>
<dbReference type="Gene3D" id="3.90.215.10">
    <property type="entry name" value="Gamma Fibrinogen, chain A, domain 1"/>
    <property type="match status" value="1"/>
</dbReference>
<keyword evidence="4" id="KW-0325">Glycoprotein</keyword>